<proteinExistence type="inferred from homology"/>
<comment type="similarity">
    <text evidence="2">Belongs to the major facilitator superfamily. Folate-biopterin transporter (TC 2.A.71) family.</text>
</comment>
<dbReference type="PANTHER" id="PTHR31585">
    <property type="entry name" value="FOLATE-BIOPTERIN TRANSPORTER 1, CHLOROPLASTIC"/>
    <property type="match status" value="1"/>
</dbReference>
<feature type="transmembrane region" description="Helical" evidence="8">
    <location>
        <begin position="351"/>
        <end position="371"/>
    </location>
</feature>
<name>A0A8T0GD08_CERPU</name>
<organism evidence="9 10">
    <name type="scientific">Ceratodon purpureus</name>
    <name type="common">Fire moss</name>
    <name type="synonym">Dicranum purpureum</name>
    <dbReference type="NCBI Taxonomy" id="3225"/>
    <lineage>
        <taxon>Eukaryota</taxon>
        <taxon>Viridiplantae</taxon>
        <taxon>Streptophyta</taxon>
        <taxon>Embryophyta</taxon>
        <taxon>Bryophyta</taxon>
        <taxon>Bryophytina</taxon>
        <taxon>Bryopsida</taxon>
        <taxon>Dicranidae</taxon>
        <taxon>Pseudoditrichales</taxon>
        <taxon>Ditrichaceae</taxon>
        <taxon>Ceratodon</taxon>
    </lineage>
</organism>
<evidence type="ECO:0000256" key="8">
    <source>
        <dbReference type="SAM" id="Phobius"/>
    </source>
</evidence>
<feature type="transmembrane region" description="Helical" evidence="8">
    <location>
        <begin position="477"/>
        <end position="495"/>
    </location>
</feature>
<keyword evidence="3" id="KW-0813">Transport</keyword>
<keyword evidence="5 8" id="KW-1133">Transmembrane helix</keyword>
<accession>A0A8T0GD08</accession>
<feature type="transmembrane region" description="Helical" evidence="8">
    <location>
        <begin position="192"/>
        <end position="211"/>
    </location>
</feature>
<evidence type="ECO:0000256" key="6">
    <source>
        <dbReference type="ARBA" id="ARBA00023136"/>
    </source>
</evidence>
<comment type="caution">
    <text evidence="9">The sequence shown here is derived from an EMBL/GenBank/DDBJ whole genome shotgun (WGS) entry which is preliminary data.</text>
</comment>
<evidence type="ECO:0000256" key="1">
    <source>
        <dbReference type="ARBA" id="ARBA00004141"/>
    </source>
</evidence>
<evidence type="ECO:0000256" key="7">
    <source>
        <dbReference type="SAM" id="MobiDB-lite"/>
    </source>
</evidence>
<feature type="transmembrane region" description="Helical" evidence="8">
    <location>
        <begin position="260"/>
        <end position="279"/>
    </location>
</feature>
<dbReference type="SUPFAM" id="SSF103473">
    <property type="entry name" value="MFS general substrate transporter"/>
    <property type="match status" value="1"/>
</dbReference>
<dbReference type="InterPro" id="IPR036259">
    <property type="entry name" value="MFS_trans_sf"/>
</dbReference>
<evidence type="ECO:0008006" key="11">
    <source>
        <dbReference type="Google" id="ProtNLM"/>
    </source>
</evidence>
<dbReference type="Proteomes" id="UP000822688">
    <property type="component" value="Chromosome 11"/>
</dbReference>
<dbReference type="CDD" id="cd17484">
    <property type="entry name" value="MFS_FBT"/>
    <property type="match status" value="1"/>
</dbReference>
<dbReference type="NCBIfam" id="TIGR00788">
    <property type="entry name" value="fbt"/>
    <property type="match status" value="1"/>
</dbReference>
<feature type="region of interest" description="Disordered" evidence="7">
    <location>
        <begin position="105"/>
        <end position="126"/>
    </location>
</feature>
<dbReference type="AlphaFoldDB" id="A0A8T0GD08"/>
<dbReference type="InterPro" id="IPR004324">
    <property type="entry name" value="FBT"/>
</dbReference>
<keyword evidence="4 8" id="KW-0812">Transmembrane</keyword>
<feature type="transmembrane region" description="Helical" evidence="8">
    <location>
        <begin position="545"/>
        <end position="569"/>
    </location>
</feature>
<dbReference type="Pfam" id="PF03092">
    <property type="entry name" value="BT1"/>
    <property type="match status" value="1"/>
</dbReference>
<protein>
    <recommendedName>
        <fullName evidence="11">Folate-biopterin transporter 1, chloroplastic</fullName>
    </recommendedName>
</protein>
<gene>
    <name evidence="9" type="ORF">KC19_11G050800</name>
</gene>
<reference evidence="9 10" key="1">
    <citation type="submission" date="2020-06" db="EMBL/GenBank/DDBJ databases">
        <title>WGS assembly of Ceratodon purpureus strain R40.</title>
        <authorList>
            <person name="Carey S.B."/>
            <person name="Jenkins J."/>
            <person name="Shu S."/>
            <person name="Lovell J.T."/>
            <person name="Sreedasyam A."/>
            <person name="Maumus F."/>
            <person name="Tiley G.P."/>
            <person name="Fernandez-Pozo N."/>
            <person name="Barry K."/>
            <person name="Chen C."/>
            <person name="Wang M."/>
            <person name="Lipzen A."/>
            <person name="Daum C."/>
            <person name="Saski C.A."/>
            <person name="Payton A.C."/>
            <person name="Mcbreen J.C."/>
            <person name="Conrad R.E."/>
            <person name="Kollar L.M."/>
            <person name="Olsson S."/>
            <person name="Huttunen S."/>
            <person name="Landis J.B."/>
            <person name="Wickett N.J."/>
            <person name="Johnson M.G."/>
            <person name="Rensing S.A."/>
            <person name="Grimwood J."/>
            <person name="Schmutz J."/>
            <person name="Mcdaniel S.F."/>
        </authorList>
    </citation>
    <scope>NUCLEOTIDE SEQUENCE [LARGE SCALE GENOMIC DNA]</scope>
    <source>
        <strain evidence="9 10">R40</strain>
    </source>
</reference>
<comment type="subcellular location">
    <subcellularLocation>
        <location evidence="1">Membrane</location>
        <topology evidence="1">Multi-pass membrane protein</topology>
    </subcellularLocation>
</comment>
<dbReference type="PANTHER" id="PTHR31585:SF0">
    <property type="entry name" value="FOLATE-BIOPTERIN TRANSPORTER 1, CHLOROPLASTIC"/>
    <property type="match status" value="1"/>
</dbReference>
<feature type="transmembrane region" description="Helical" evidence="8">
    <location>
        <begin position="446"/>
        <end position="465"/>
    </location>
</feature>
<evidence type="ECO:0000256" key="5">
    <source>
        <dbReference type="ARBA" id="ARBA00022989"/>
    </source>
</evidence>
<dbReference type="EMBL" id="CM026432">
    <property type="protein sequence ID" value="KAG0556397.1"/>
    <property type="molecule type" value="Genomic_DNA"/>
</dbReference>
<feature type="transmembrane region" description="Helical" evidence="8">
    <location>
        <begin position="412"/>
        <end position="434"/>
    </location>
</feature>
<dbReference type="InterPro" id="IPR039309">
    <property type="entry name" value="BT1"/>
</dbReference>
<keyword evidence="6 8" id="KW-0472">Membrane</keyword>
<keyword evidence="10" id="KW-1185">Reference proteome</keyword>
<evidence type="ECO:0000256" key="4">
    <source>
        <dbReference type="ARBA" id="ARBA00022692"/>
    </source>
</evidence>
<feature type="transmembrane region" description="Helical" evidence="8">
    <location>
        <begin position="515"/>
        <end position="533"/>
    </location>
</feature>
<sequence>MMMAASLSSVGLAQTVICDISQFSGELMSWRVGSARRSADFGVCGGTAKTGRRCCADWRLRRIRADSRRLVSASWKVRLSGGLKLASGEGYGRIRTIVRAKGREDSLTESAESVSERDNTMPQTAPTREVNVGNVGNGATVPGLRDGLTDEHEDSNVELSRKGSHMEMEGLVKSKEKEGKMLFGVEMSPDTIAIAMVYFVQGILGLSRLAVSFFLKDDLHLDPAETAVLTGFSALPWLIKPLYGFISDGVPLFGYRRRSYLVLCGILGALCWGSLSLFVDNKYAAMTAILLSSLSVAFSDVVVDSMVVEKARGESQGAAGSLQSLCWGSSATGGIVSAYFSGYLVETYGTRFVFGVTAVLPLITSAVAGLVREEPMQTRRGDSKAVSKTARFISSSKSQLSFLWQTVKEPSIFWPTLFIFLWQATPTSDTAMFFFTTNHLGFGPEFLGRVRLVTAVASLVGVGLYNSYLKDVPLRKIFLWTTLLGTALGSTQLLLVTGVNRSLGVSDEWFAMGDSLVLTVLGQVSFMPILVLAARLCPPGVEATLFATLMSISNGGGVVGGVFGAGLTQLLGVTSQNFDNLALLLVLCNASSLLPLPFLNLLPSESELEATVEKAEKAHRELADSKKE</sequence>
<feature type="transmembrane region" description="Helical" evidence="8">
    <location>
        <begin position="581"/>
        <end position="602"/>
    </location>
</feature>
<evidence type="ECO:0000256" key="2">
    <source>
        <dbReference type="ARBA" id="ARBA00007015"/>
    </source>
</evidence>
<dbReference type="Gene3D" id="1.20.1250.20">
    <property type="entry name" value="MFS general substrate transporter like domains"/>
    <property type="match status" value="1"/>
</dbReference>
<evidence type="ECO:0000313" key="9">
    <source>
        <dbReference type="EMBL" id="KAG0556397.1"/>
    </source>
</evidence>
<evidence type="ECO:0000256" key="3">
    <source>
        <dbReference type="ARBA" id="ARBA00022448"/>
    </source>
</evidence>
<dbReference type="GO" id="GO:0016020">
    <property type="term" value="C:membrane"/>
    <property type="evidence" value="ECO:0007669"/>
    <property type="project" value="UniProtKB-SubCell"/>
</dbReference>
<evidence type="ECO:0000313" key="10">
    <source>
        <dbReference type="Proteomes" id="UP000822688"/>
    </source>
</evidence>